<dbReference type="AlphaFoldDB" id="A0A2L2T5K9"/>
<dbReference type="Proteomes" id="UP000245910">
    <property type="component" value="Chromosome II"/>
</dbReference>
<proteinExistence type="predicted"/>
<name>A0A2L2T5K9_9HYPO</name>
<feature type="transmembrane region" description="Helical" evidence="1">
    <location>
        <begin position="53"/>
        <end position="71"/>
    </location>
</feature>
<evidence type="ECO:0000256" key="1">
    <source>
        <dbReference type="SAM" id="Phobius"/>
    </source>
</evidence>
<dbReference type="EMBL" id="LN649230">
    <property type="protein sequence ID" value="CEI63003.1"/>
    <property type="molecule type" value="Genomic_DNA"/>
</dbReference>
<keyword evidence="3" id="KW-1185">Reference proteome</keyword>
<evidence type="ECO:0000313" key="2">
    <source>
        <dbReference type="EMBL" id="CEI63003.1"/>
    </source>
</evidence>
<feature type="transmembrane region" description="Helical" evidence="1">
    <location>
        <begin position="12"/>
        <end position="33"/>
    </location>
</feature>
<evidence type="ECO:0000313" key="3">
    <source>
        <dbReference type="Proteomes" id="UP000245910"/>
    </source>
</evidence>
<keyword evidence="1" id="KW-0812">Transmembrane</keyword>
<keyword evidence="1" id="KW-1133">Transmembrane helix</keyword>
<sequence>MRQEVIKVKVEVGALCLNDILSLFKTECLLFIHGRLNFFLSFSQHTHNISTPTLFFDILKIIALVFIAFNMSRRSPGQQPLAWYRDSYPDVELQDRRDSEADEERIYELEYRTHRVTRFQCCRCDDSKENCFVSDKRCYNCTFRLSWQLATLDDKSLQEIYARTYDNYDAKLEKRTLATGRRHYFQLDSLAIRINSRLVLPMSAAGLYHIQDLQAERRRTHEPQIVTGPVGIDPLMIPNTGPPSIYNGEYWANAQSFLRILQRRSHDRSETNAEVWLARMMARRRMKMMMM</sequence>
<reference evidence="3" key="1">
    <citation type="submission" date="2014-10" db="EMBL/GenBank/DDBJ databases">
        <authorList>
            <person name="King R."/>
        </authorList>
    </citation>
    <scope>NUCLEOTIDE SEQUENCE [LARGE SCALE GENOMIC DNA]</scope>
    <source>
        <strain evidence="3">A3/5</strain>
    </source>
</reference>
<organism evidence="2 3">
    <name type="scientific">Fusarium venenatum</name>
    <dbReference type="NCBI Taxonomy" id="56646"/>
    <lineage>
        <taxon>Eukaryota</taxon>
        <taxon>Fungi</taxon>
        <taxon>Dikarya</taxon>
        <taxon>Ascomycota</taxon>
        <taxon>Pezizomycotina</taxon>
        <taxon>Sordariomycetes</taxon>
        <taxon>Hypocreomycetidae</taxon>
        <taxon>Hypocreales</taxon>
        <taxon>Nectriaceae</taxon>
        <taxon>Fusarium</taxon>
    </lineage>
</organism>
<protein>
    <submittedName>
        <fullName evidence="2">Uncharacterized protein</fullName>
    </submittedName>
</protein>
<accession>A0A2L2T5K9</accession>
<keyword evidence="1" id="KW-0472">Membrane</keyword>